<dbReference type="AlphaFoldDB" id="A0A0F5FMC4"/>
<dbReference type="InterPro" id="IPR037479">
    <property type="entry name" value="Tauto_MSAD"/>
</dbReference>
<comment type="caution">
    <text evidence="1">The sequence shown here is derived from an EMBL/GenBank/DDBJ whole genome shotgun (WGS) entry which is preliminary data.</text>
</comment>
<dbReference type="PANTHER" id="PTHR38460:SF1">
    <property type="entry name" value="TAUTOMERASE YOLI-RELATED"/>
    <property type="match status" value="1"/>
</dbReference>
<gene>
    <name evidence="1" type="ORF">VE26_07545</name>
</gene>
<dbReference type="PANTHER" id="PTHR38460">
    <property type="entry name" value="TAUTOMERASE YOLI-RELATED"/>
    <property type="match status" value="1"/>
</dbReference>
<protein>
    <submittedName>
        <fullName evidence="1">4-oxalocrotonate tautomerase</fullName>
    </submittedName>
</protein>
<dbReference type="SUPFAM" id="SSF55331">
    <property type="entry name" value="Tautomerase/MIF"/>
    <property type="match status" value="1"/>
</dbReference>
<evidence type="ECO:0000313" key="1">
    <source>
        <dbReference type="EMBL" id="KKB09710.1"/>
    </source>
</evidence>
<organism evidence="1 2">
    <name type="scientific">Devosia chinhatensis</name>
    <dbReference type="NCBI Taxonomy" id="429727"/>
    <lineage>
        <taxon>Bacteria</taxon>
        <taxon>Pseudomonadati</taxon>
        <taxon>Pseudomonadota</taxon>
        <taxon>Alphaproteobacteria</taxon>
        <taxon>Hyphomicrobiales</taxon>
        <taxon>Devosiaceae</taxon>
        <taxon>Devosia</taxon>
    </lineage>
</organism>
<proteinExistence type="predicted"/>
<dbReference type="Proteomes" id="UP000033649">
    <property type="component" value="Unassembled WGS sequence"/>
</dbReference>
<keyword evidence="2" id="KW-1185">Reference proteome</keyword>
<sequence length="128" mass="14216">MPSTRIETRRGWLGARKRDFLEAVQGALVAGIRIPEADRCVRMAEYDEEAFILPGHVGSNYTVIEISLFTGRSLDAKRRLYAALVAAVEPFGLAAHDLKVILHEVPRENWGLRGKPGSEIELGFTVEV</sequence>
<name>A0A0F5FMC4_9HYPH</name>
<dbReference type="RefSeq" id="WP_046104403.1">
    <property type="nucleotide sequence ID" value="NZ_JZEY01000054.1"/>
</dbReference>
<reference evidence="1 2" key="1">
    <citation type="submission" date="2015-03" db="EMBL/GenBank/DDBJ databases">
        <authorList>
            <person name="Hassan Y."/>
            <person name="Lepp D."/>
            <person name="Li X.-Z."/>
            <person name="Zhou T."/>
        </authorList>
    </citation>
    <scope>NUCLEOTIDE SEQUENCE [LARGE SCALE GENOMIC DNA]</scope>
    <source>
        <strain evidence="1 2">IPL18</strain>
    </source>
</reference>
<dbReference type="STRING" id="429727.VE26_07545"/>
<dbReference type="EMBL" id="JZEY01000054">
    <property type="protein sequence ID" value="KKB09710.1"/>
    <property type="molecule type" value="Genomic_DNA"/>
</dbReference>
<dbReference type="InterPro" id="IPR014347">
    <property type="entry name" value="Tautomerase/MIF_sf"/>
</dbReference>
<dbReference type="OrthoDB" id="9804765at2"/>
<dbReference type="Gene3D" id="3.30.429.10">
    <property type="entry name" value="Macrophage Migration Inhibitory Factor"/>
    <property type="match status" value="1"/>
</dbReference>
<dbReference type="Pfam" id="PF14552">
    <property type="entry name" value="Tautomerase_2"/>
    <property type="match status" value="1"/>
</dbReference>
<evidence type="ECO:0000313" key="2">
    <source>
        <dbReference type="Proteomes" id="UP000033649"/>
    </source>
</evidence>
<accession>A0A0F5FMC4</accession>
<dbReference type="PATRIC" id="fig|429727.3.peg.1564"/>